<organism evidence="1 2">
    <name type="scientific">Hydrococcus rivularis NIES-593</name>
    <dbReference type="NCBI Taxonomy" id="1921803"/>
    <lineage>
        <taxon>Bacteria</taxon>
        <taxon>Bacillati</taxon>
        <taxon>Cyanobacteriota</taxon>
        <taxon>Cyanophyceae</taxon>
        <taxon>Pleurocapsales</taxon>
        <taxon>Hydrococcaceae</taxon>
        <taxon>Hydrococcus</taxon>
    </lineage>
</organism>
<dbReference type="EMBL" id="MRCB01000005">
    <property type="protein sequence ID" value="OKH24908.1"/>
    <property type="molecule type" value="Genomic_DNA"/>
</dbReference>
<dbReference type="STRING" id="1921803.NIES593_06765"/>
<protein>
    <submittedName>
        <fullName evidence="1">Uncharacterized protein</fullName>
    </submittedName>
</protein>
<reference evidence="1 2" key="1">
    <citation type="submission" date="2016-11" db="EMBL/GenBank/DDBJ databases">
        <title>Draft Genome Sequences of Nine Cyanobacterial Strains from Diverse Habitats.</title>
        <authorList>
            <person name="Zhu T."/>
            <person name="Hou S."/>
            <person name="Lu X."/>
            <person name="Hess W.R."/>
        </authorList>
    </citation>
    <scope>NUCLEOTIDE SEQUENCE [LARGE SCALE GENOMIC DNA]</scope>
    <source>
        <strain evidence="1 2">NIES-593</strain>
    </source>
</reference>
<sequence length="125" mass="15049">MSYQIVNLTLLFVIKEIEDILVYYPEYPYQVAFSIPYWRQRLIAYVLNHVRNRHIVIENTKKLSEDPNLTSFPSDERLRIENWIRSGIILLLQDNPDWANYRIPQKEKVIYNLDITPLIRNNQSN</sequence>
<dbReference type="AlphaFoldDB" id="A0A1U7HMY6"/>
<comment type="caution">
    <text evidence="1">The sequence shown here is derived from an EMBL/GenBank/DDBJ whole genome shotgun (WGS) entry which is preliminary data.</text>
</comment>
<keyword evidence="2" id="KW-1185">Reference proteome</keyword>
<dbReference type="Proteomes" id="UP000186868">
    <property type="component" value="Unassembled WGS sequence"/>
</dbReference>
<name>A0A1U7HMY6_9CYAN</name>
<evidence type="ECO:0000313" key="2">
    <source>
        <dbReference type="Proteomes" id="UP000186868"/>
    </source>
</evidence>
<accession>A0A1U7HMY6</accession>
<proteinExistence type="predicted"/>
<evidence type="ECO:0000313" key="1">
    <source>
        <dbReference type="EMBL" id="OKH24908.1"/>
    </source>
</evidence>
<gene>
    <name evidence="1" type="ORF">NIES593_06765</name>
</gene>
<dbReference type="OrthoDB" id="515811at2"/>
<dbReference type="RefSeq" id="WP_073598851.1">
    <property type="nucleotide sequence ID" value="NZ_MRCB01000005.1"/>
</dbReference>